<dbReference type="Gene3D" id="1.10.10.60">
    <property type="entry name" value="Homeodomain-like"/>
    <property type="match status" value="1"/>
</dbReference>
<keyword evidence="1" id="KW-0805">Transcription regulation</keyword>
<keyword evidence="4" id="KW-0175">Coiled coil</keyword>
<dbReference type="GO" id="GO:0003700">
    <property type="term" value="F:DNA-binding transcription factor activity"/>
    <property type="evidence" value="ECO:0007669"/>
    <property type="project" value="InterPro"/>
</dbReference>
<gene>
    <name evidence="6" type="ORF">RFH51_11870</name>
</gene>
<dbReference type="AlphaFoldDB" id="A0AAW8JLS1"/>
<reference evidence="6" key="1">
    <citation type="submission" date="2023-08" db="EMBL/GenBank/DDBJ databases">
        <title>Emergence of clinically-relevant ST2 carbapenem-resistant Acinetobacter baumannii strains in hospital sewages in Zhejiang, East of China.</title>
        <authorList>
            <person name="Kaichao C."/>
            <person name="Zhang R."/>
        </authorList>
    </citation>
    <scope>NUCLEOTIDE SEQUENCE</scope>
    <source>
        <strain evidence="6">M-SY-60</strain>
    </source>
</reference>
<feature type="coiled-coil region" evidence="4">
    <location>
        <begin position="257"/>
        <end position="284"/>
    </location>
</feature>
<dbReference type="PANTHER" id="PTHR47894">
    <property type="entry name" value="HTH-TYPE TRANSCRIPTIONAL REGULATOR GADX"/>
    <property type="match status" value="1"/>
</dbReference>
<dbReference type="InterPro" id="IPR018060">
    <property type="entry name" value="HTH_AraC"/>
</dbReference>
<keyword evidence="2" id="KW-0238">DNA-binding</keyword>
<dbReference type="SUPFAM" id="SSF46689">
    <property type="entry name" value="Homeodomain-like"/>
    <property type="match status" value="1"/>
</dbReference>
<evidence type="ECO:0000256" key="2">
    <source>
        <dbReference type="ARBA" id="ARBA00023125"/>
    </source>
</evidence>
<name>A0AAW8JLS1_9GAMM</name>
<proteinExistence type="predicted"/>
<dbReference type="Pfam" id="PF12625">
    <property type="entry name" value="Arabinose_bd"/>
    <property type="match status" value="1"/>
</dbReference>
<dbReference type="Proteomes" id="UP001243195">
    <property type="component" value="Unassembled WGS sequence"/>
</dbReference>
<evidence type="ECO:0000313" key="7">
    <source>
        <dbReference type="Proteomes" id="UP001243195"/>
    </source>
</evidence>
<dbReference type="EMBL" id="JAVIDA010000016">
    <property type="protein sequence ID" value="MDQ9072155.1"/>
    <property type="molecule type" value="Genomic_DNA"/>
</dbReference>
<keyword evidence="3" id="KW-0804">Transcription</keyword>
<evidence type="ECO:0000259" key="5">
    <source>
        <dbReference type="PROSITE" id="PS01124"/>
    </source>
</evidence>
<dbReference type="GO" id="GO:0000976">
    <property type="term" value="F:transcription cis-regulatory region binding"/>
    <property type="evidence" value="ECO:0007669"/>
    <property type="project" value="TreeGrafter"/>
</dbReference>
<evidence type="ECO:0000256" key="4">
    <source>
        <dbReference type="SAM" id="Coils"/>
    </source>
</evidence>
<dbReference type="SMART" id="SM00342">
    <property type="entry name" value="HTH_ARAC"/>
    <property type="match status" value="1"/>
</dbReference>
<sequence length="341" mass="39707">MESILKKKSVGSGMVNLLNKFCMQNNIPSPVTHIYDVSENIPFERWLNKISYIDKKYGREGLGLEIAKYVNSSHIGVCAYIAENSETLGDYLNFFTKYTKIWYNYTDKSILSINNNIVISWDLATYYSAGFYIKETIISEELQVAIIYQRISQLLDIKNHIFIKLELSIPQPKNPSIYERYFKCPIAYNMSHTRIYISKDLLEIKNKNADHMLFIILIQYADKILEDMPDGSDFIRLVKIAILKSILNNEATIDTVAENLNLSIRNLQKILKNKNITFQELLKDTRFYLSKKYLLDDEMSVLQIAHSLGYKEQTSFIRAFKLWTGESPNQWKNSHKNISNI</sequence>
<evidence type="ECO:0000256" key="1">
    <source>
        <dbReference type="ARBA" id="ARBA00023015"/>
    </source>
</evidence>
<evidence type="ECO:0000313" key="6">
    <source>
        <dbReference type="EMBL" id="MDQ9072155.1"/>
    </source>
</evidence>
<protein>
    <submittedName>
        <fullName evidence="6">Helix-turn-helix domain-containing protein</fullName>
    </submittedName>
</protein>
<dbReference type="RefSeq" id="WP_308956596.1">
    <property type="nucleotide sequence ID" value="NZ_JAVICY010000019.1"/>
</dbReference>
<dbReference type="GO" id="GO:0005829">
    <property type="term" value="C:cytosol"/>
    <property type="evidence" value="ECO:0007669"/>
    <property type="project" value="TreeGrafter"/>
</dbReference>
<dbReference type="PROSITE" id="PS01124">
    <property type="entry name" value="HTH_ARAC_FAMILY_2"/>
    <property type="match status" value="1"/>
</dbReference>
<dbReference type="PANTHER" id="PTHR47894:SF1">
    <property type="entry name" value="HTH-TYPE TRANSCRIPTIONAL REGULATOR VQSM"/>
    <property type="match status" value="1"/>
</dbReference>
<dbReference type="InterPro" id="IPR032687">
    <property type="entry name" value="AraC-type_N"/>
</dbReference>
<feature type="domain" description="HTH araC/xylS-type" evidence="5">
    <location>
        <begin position="236"/>
        <end position="334"/>
    </location>
</feature>
<evidence type="ECO:0000256" key="3">
    <source>
        <dbReference type="ARBA" id="ARBA00023163"/>
    </source>
</evidence>
<dbReference type="InterPro" id="IPR009057">
    <property type="entry name" value="Homeodomain-like_sf"/>
</dbReference>
<dbReference type="Pfam" id="PF12833">
    <property type="entry name" value="HTH_18"/>
    <property type="match status" value="1"/>
</dbReference>
<comment type="caution">
    <text evidence="6">The sequence shown here is derived from an EMBL/GenBank/DDBJ whole genome shotgun (WGS) entry which is preliminary data.</text>
</comment>
<accession>A0AAW8JLS1</accession>
<organism evidence="6 7">
    <name type="scientific">Acinetobacter gerneri</name>
    <dbReference type="NCBI Taxonomy" id="202952"/>
    <lineage>
        <taxon>Bacteria</taxon>
        <taxon>Pseudomonadati</taxon>
        <taxon>Pseudomonadota</taxon>
        <taxon>Gammaproteobacteria</taxon>
        <taxon>Moraxellales</taxon>
        <taxon>Moraxellaceae</taxon>
        <taxon>Acinetobacter</taxon>
    </lineage>
</organism>